<gene>
    <name evidence="12" type="ordered locus">Igag_0324</name>
</gene>
<name>E0SR21_IGNAA</name>
<feature type="transmembrane region" description="Helical" evidence="10">
    <location>
        <begin position="242"/>
        <end position="262"/>
    </location>
</feature>
<evidence type="ECO:0000256" key="9">
    <source>
        <dbReference type="ARBA" id="ARBA00023201"/>
    </source>
</evidence>
<feature type="transmembrane region" description="Helical" evidence="10">
    <location>
        <begin position="301"/>
        <end position="323"/>
    </location>
</feature>
<evidence type="ECO:0000313" key="13">
    <source>
        <dbReference type="Proteomes" id="UP000001304"/>
    </source>
</evidence>
<dbReference type="Pfam" id="PF00999">
    <property type="entry name" value="Na_H_Exchanger"/>
    <property type="match status" value="1"/>
</dbReference>
<feature type="transmembrane region" description="Helical" evidence="10">
    <location>
        <begin position="179"/>
        <end position="202"/>
    </location>
</feature>
<keyword evidence="13" id="KW-1185">Reference proteome</keyword>
<evidence type="ECO:0000256" key="1">
    <source>
        <dbReference type="ARBA" id="ARBA00004141"/>
    </source>
</evidence>
<feature type="transmembrane region" description="Helical" evidence="10">
    <location>
        <begin position="365"/>
        <end position="384"/>
    </location>
</feature>
<evidence type="ECO:0000256" key="5">
    <source>
        <dbReference type="ARBA" id="ARBA00022989"/>
    </source>
</evidence>
<dbReference type="InterPro" id="IPR006153">
    <property type="entry name" value="Cation/H_exchanger_TM"/>
</dbReference>
<feature type="transmembrane region" description="Helical" evidence="10">
    <location>
        <begin position="150"/>
        <end position="173"/>
    </location>
</feature>
<evidence type="ECO:0000256" key="10">
    <source>
        <dbReference type="SAM" id="Phobius"/>
    </source>
</evidence>
<keyword evidence="5 10" id="KW-1133">Transmembrane helix</keyword>
<feature type="transmembrane region" description="Helical" evidence="10">
    <location>
        <begin position="60"/>
        <end position="81"/>
    </location>
</feature>
<feature type="transmembrane region" description="Helical" evidence="10">
    <location>
        <begin position="269"/>
        <end position="286"/>
    </location>
</feature>
<dbReference type="GO" id="GO:0015297">
    <property type="term" value="F:antiporter activity"/>
    <property type="evidence" value="ECO:0007669"/>
    <property type="project" value="UniProtKB-KW"/>
</dbReference>
<protein>
    <submittedName>
        <fullName evidence="12">Sodium/hydrogen exchanger</fullName>
    </submittedName>
</protein>
<evidence type="ECO:0000256" key="3">
    <source>
        <dbReference type="ARBA" id="ARBA00022449"/>
    </source>
</evidence>
<dbReference type="BioCyc" id="IAGG583356:GHAH-333-MONOMER"/>
<dbReference type="InterPro" id="IPR038770">
    <property type="entry name" value="Na+/solute_symporter_sf"/>
</dbReference>
<dbReference type="GO" id="GO:1902600">
    <property type="term" value="P:proton transmembrane transport"/>
    <property type="evidence" value="ECO:0007669"/>
    <property type="project" value="InterPro"/>
</dbReference>
<keyword evidence="2" id="KW-0813">Transport</keyword>
<dbReference type="PANTHER" id="PTHR43562:SF3">
    <property type="entry name" value="SODIUM ION_PROTON EXCHANGER (EUROFUNG)"/>
    <property type="match status" value="1"/>
</dbReference>
<keyword evidence="3" id="KW-0050">Antiport</keyword>
<evidence type="ECO:0000256" key="4">
    <source>
        <dbReference type="ARBA" id="ARBA00022692"/>
    </source>
</evidence>
<feature type="domain" description="Cation/H+ exchanger transmembrane" evidence="11">
    <location>
        <begin position="20"/>
        <end position="385"/>
    </location>
</feature>
<evidence type="ECO:0000256" key="6">
    <source>
        <dbReference type="ARBA" id="ARBA00023053"/>
    </source>
</evidence>
<dbReference type="HOGENOM" id="CLU_005126_7_1_2"/>
<keyword evidence="6" id="KW-0915">Sodium</keyword>
<dbReference type="AlphaFoldDB" id="E0SR21"/>
<dbReference type="Proteomes" id="UP000001304">
    <property type="component" value="Chromosome"/>
</dbReference>
<feature type="transmembrane region" description="Helical" evidence="10">
    <location>
        <begin position="93"/>
        <end position="112"/>
    </location>
</feature>
<evidence type="ECO:0000256" key="8">
    <source>
        <dbReference type="ARBA" id="ARBA00023136"/>
    </source>
</evidence>
<keyword evidence="9" id="KW-0739">Sodium transport</keyword>
<dbReference type="KEGG" id="iag:Igag_0324"/>
<dbReference type="Gene3D" id="1.20.1530.20">
    <property type="match status" value="1"/>
</dbReference>
<sequence>MFIMGETGFEWLIEIALLLVLAKSLELLMVRLGFLRVVAWLLAGLLVSIVRIYIGYEPSIVVKAFAYLGIILLLFEAGLEGSLRMFIRGFRRVGLIAIGGVIGAIASGFIAIPILHLSIYSGIALGIILSATSVSVTVKAFEELGVLSSLEAQAVIGAAVVDDVIGLALIGLLPTSKGVNILSIAILASLAFMLWFATAIVAEKALRGLFKKILTTPIEAGTEVTALILTLLLAYIATRIGLSTILLAYALGIGIASFRYIARRLGDRLRTLVVLFAPLFFVYAGYQLDIRELLAVELHKIAFAVAIVILLAFTSKILGCYIFARLSGFSHRQSLIVGVGMVPRAEVMTVIATSALDYGLIDQSIYLAILFIIPITTMVTPILIKKLYS</sequence>
<feature type="transmembrane region" description="Helical" evidence="10">
    <location>
        <begin position="118"/>
        <end position="138"/>
    </location>
</feature>
<feature type="transmembrane region" description="Helical" evidence="10">
    <location>
        <begin position="37"/>
        <end position="54"/>
    </location>
</feature>
<reference evidence="12 13" key="1">
    <citation type="journal article" date="2010" name="Stand. Genomic Sci.">
        <title>Complete genome sequence of Ignisphaera aggregans type strain (AQ1.S1).</title>
        <authorList>
            <person name="Goker M."/>
            <person name="Held B."/>
            <person name="Lapidus A."/>
            <person name="Nolan M."/>
            <person name="Spring S."/>
            <person name="Yasawong M."/>
            <person name="Lucas S."/>
            <person name="Glavina Del Rio T."/>
            <person name="Tice H."/>
            <person name="Cheng J.F."/>
            <person name="Goodwin L."/>
            <person name="Tapia R."/>
            <person name="Pitluck S."/>
            <person name="Liolios K."/>
            <person name="Ivanova N."/>
            <person name="Mavromatis K."/>
            <person name="Mikhailova N."/>
            <person name="Pati A."/>
            <person name="Chen A."/>
            <person name="Palaniappan K."/>
            <person name="Brambilla E."/>
            <person name="Land M."/>
            <person name="Hauser L."/>
            <person name="Chang Y.J."/>
            <person name="Jeffries C.D."/>
            <person name="Brettin T."/>
            <person name="Detter J.C."/>
            <person name="Han C."/>
            <person name="Rohde M."/>
            <person name="Sikorski J."/>
            <person name="Woyke T."/>
            <person name="Bristow J."/>
            <person name="Eisen J.A."/>
            <person name="Markowitz V."/>
            <person name="Hugenholtz P."/>
            <person name="Kyrpides N.C."/>
            <person name="Klenk H.P."/>
        </authorList>
    </citation>
    <scope>NUCLEOTIDE SEQUENCE [LARGE SCALE GENOMIC DNA]</scope>
    <source>
        <strain evidence="13">DSM 17230 / JCM 13409 / AQ1.S1</strain>
    </source>
</reference>
<feature type="transmembrane region" description="Helical" evidence="10">
    <location>
        <begin position="214"/>
        <end position="236"/>
    </location>
</feature>
<proteinExistence type="predicted"/>
<keyword evidence="8 10" id="KW-0472">Membrane</keyword>
<dbReference type="STRING" id="583356.Igag_0324"/>
<evidence type="ECO:0000256" key="7">
    <source>
        <dbReference type="ARBA" id="ARBA00023065"/>
    </source>
</evidence>
<dbReference type="EMBL" id="CP002098">
    <property type="protein sequence ID" value="ADM27170.1"/>
    <property type="molecule type" value="Genomic_DNA"/>
</dbReference>
<keyword evidence="4 10" id="KW-0812">Transmembrane</keyword>
<evidence type="ECO:0000313" key="12">
    <source>
        <dbReference type="EMBL" id="ADM27170.1"/>
    </source>
</evidence>
<accession>E0SR21</accession>
<dbReference type="PANTHER" id="PTHR43562">
    <property type="entry name" value="NAPA-TYPE SODIUM/HYDROGEN ANTIPORTER"/>
    <property type="match status" value="1"/>
</dbReference>
<keyword evidence="7" id="KW-0406">Ion transport</keyword>
<organism evidence="12 13">
    <name type="scientific">Ignisphaera aggregans (strain DSM 17230 / JCM 13409 / AQ1.S1)</name>
    <dbReference type="NCBI Taxonomy" id="583356"/>
    <lineage>
        <taxon>Archaea</taxon>
        <taxon>Thermoproteota</taxon>
        <taxon>Thermoprotei</taxon>
        <taxon>Desulfurococcales</taxon>
        <taxon>Desulfurococcaceae</taxon>
        <taxon>Ignisphaera</taxon>
    </lineage>
</organism>
<evidence type="ECO:0000256" key="2">
    <source>
        <dbReference type="ARBA" id="ARBA00022448"/>
    </source>
</evidence>
<dbReference type="GO" id="GO:0006814">
    <property type="term" value="P:sodium ion transport"/>
    <property type="evidence" value="ECO:0007669"/>
    <property type="project" value="UniProtKB-KW"/>
</dbReference>
<dbReference type="GO" id="GO:0016020">
    <property type="term" value="C:membrane"/>
    <property type="evidence" value="ECO:0007669"/>
    <property type="project" value="UniProtKB-SubCell"/>
</dbReference>
<comment type="subcellular location">
    <subcellularLocation>
        <location evidence="1">Membrane</location>
        <topology evidence="1">Multi-pass membrane protein</topology>
    </subcellularLocation>
</comment>
<evidence type="ECO:0000259" key="11">
    <source>
        <dbReference type="Pfam" id="PF00999"/>
    </source>
</evidence>